<evidence type="ECO:0000256" key="3">
    <source>
        <dbReference type="ARBA" id="ARBA00022618"/>
    </source>
</evidence>
<keyword evidence="3 8" id="KW-0132">Cell division</keyword>
<reference evidence="10 11" key="1">
    <citation type="submission" date="2019-07" db="EMBL/GenBank/DDBJ databases">
        <title>The pathways for chlorine oxyanion respiration interact through the shared metabolite chlorate.</title>
        <authorList>
            <person name="Barnum T.P."/>
            <person name="Cheng Y."/>
            <person name="Hill K.A."/>
            <person name="Lucas L.N."/>
            <person name="Carlson H.K."/>
            <person name="Coates J.D."/>
        </authorList>
    </citation>
    <scope>NUCLEOTIDE SEQUENCE [LARGE SCALE GENOMIC DNA]</scope>
    <source>
        <strain evidence="10 11">BK-1</strain>
    </source>
</reference>
<keyword evidence="6 8" id="KW-0472">Membrane</keyword>
<dbReference type="PANTHER" id="PTHR37479:SF1">
    <property type="entry name" value="CELL DIVISION PROTEIN FTSL"/>
    <property type="match status" value="1"/>
</dbReference>
<evidence type="ECO:0000313" key="10">
    <source>
        <dbReference type="EMBL" id="TVO70802.1"/>
    </source>
</evidence>
<dbReference type="GO" id="GO:0043093">
    <property type="term" value="P:FtsZ-dependent cytokinesis"/>
    <property type="evidence" value="ECO:0007669"/>
    <property type="project" value="UniProtKB-UniRule"/>
</dbReference>
<sequence>MVTRGQLIVLLFLTFGLLVTATSVVYSKYASRKNFVALQLLRAERDAMEVDWGRLQLEQSTWATHARVEKMARKKLNMHIPTAEEVVVVKP</sequence>
<evidence type="ECO:0000256" key="5">
    <source>
        <dbReference type="ARBA" id="ARBA00022989"/>
    </source>
</evidence>
<evidence type="ECO:0000256" key="1">
    <source>
        <dbReference type="ARBA" id="ARBA00004401"/>
    </source>
</evidence>
<evidence type="ECO:0000313" key="11">
    <source>
        <dbReference type="Proteomes" id="UP000316649"/>
    </source>
</evidence>
<evidence type="ECO:0000256" key="8">
    <source>
        <dbReference type="HAMAP-Rule" id="MF_00910"/>
    </source>
</evidence>
<evidence type="ECO:0000256" key="2">
    <source>
        <dbReference type="ARBA" id="ARBA00022475"/>
    </source>
</evidence>
<gene>
    <name evidence="8 10" type="primary">ftsL</name>
    <name evidence="10" type="ORF">FHP88_15185</name>
</gene>
<dbReference type="HAMAP" id="MF_00910">
    <property type="entry name" value="FtsL"/>
    <property type="match status" value="1"/>
</dbReference>
<comment type="similarity">
    <text evidence="8">Belongs to the FtsL family.</text>
</comment>
<comment type="function">
    <text evidence="8">Essential cell division protein. May link together the upstream cell division proteins, which are predominantly cytoplasmic, with the downstream cell division proteins, which are predominantly periplasmic.</text>
</comment>
<evidence type="ECO:0000256" key="4">
    <source>
        <dbReference type="ARBA" id="ARBA00022692"/>
    </source>
</evidence>
<comment type="subunit">
    <text evidence="8">Part of a complex composed of FtsB, FtsL and FtsQ.</text>
</comment>
<keyword evidence="4 8" id="KW-0812">Transmembrane</keyword>
<protein>
    <recommendedName>
        <fullName evidence="8 9">Cell division protein FtsL</fullName>
    </recommendedName>
</protein>
<keyword evidence="5 8" id="KW-1133">Transmembrane helix</keyword>
<dbReference type="Proteomes" id="UP000316649">
    <property type="component" value="Unassembled WGS sequence"/>
</dbReference>
<organism evidence="10 11">
    <name type="scientific">Sedimenticola selenatireducens</name>
    <dbReference type="NCBI Taxonomy" id="191960"/>
    <lineage>
        <taxon>Bacteria</taxon>
        <taxon>Pseudomonadati</taxon>
        <taxon>Pseudomonadota</taxon>
        <taxon>Gammaproteobacteria</taxon>
        <taxon>Chromatiales</taxon>
        <taxon>Sedimenticolaceae</taxon>
        <taxon>Sedimenticola</taxon>
    </lineage>
</organism>
<comment type="caution">
    <text evidence="10">The sequence shown here is derived from an EMBL/GenBank/DDBJ whole genome shotgun (WGS) entry which is preliminary data.</text>
</comment>
<dbReference type="InterPro" id="IPR011922">
    <property type="entry name" value="Cell_div_FtsL"/>
</dbReference>
<accession>A0A557S062</accession>
<evidence type="ECO:0000256" key="9">
    <source>
        <dbReference type="NCBIfam" id="TIGR02209"/>
    </source>
</evidence>
<dbReference type="OrthoDB" id="5298556at2"/>
<name>A0A557S062_9GAMM</name>
<dbReference type="GO" id="GO:0005886">
    <property type="term" value="C:plasma membrane"/>
    <property type="evidence" value="ECO:0007669"/>
    <property type="project" value="UniProtKB-SubCell"/>
</dbReference>
<proteinExistence type="inferred from homology"/>
<keyword evidence="7 8" id="KW-0131">Cell cycle</keyword>
<evidence type="ECO:0000256" key="6">
    <source>
        <dbReference type="ARBA" id="ARBA00023136"/>
    </source>
</evidence>
<dbReference type="AlphaFoldDB" id="A0A557S062"/>
<keyword evidence="8" id="KW-0997">Cell inner membrane</keyword>
<dbReference type="PANTHER" id="PTHR37479">
    <property type="entry name" value="CELL DIVISION PROTEIN FTSL"/>
    <property type="match status" value="1"/>
</dbReference>
<dbReference type="NCBIfam" id="TIGR02209">
    <property type="entry name" value="ftsL_broad"/>
    <property type="match status" value="1"/>
</dbReference>
<keyword evidence="11" id="KW-1185">Reference proteome</keyword>
<comment type="subcellular location">
    <subcellularLocation>
        <location evidence="8">Cell inner membrane</location>
        <topology evidence="8">Single-pass type II membrane protein</topology>
    </subcellularLocation>
    <subcellularLocation>
        <location evidence="1">Cell membrane</location>
        <topology evidence="1">Single-pass type II membrane protein</topology>
    </subcellularLocation>
    <text evidence="8">Localizes to the division septum where it forms a ring structure.</text>
</comment>
<evidence type="ECO:0000256" key="7">
    <source>
        <dbReference type="ARBA" id="ARBA00023306"/>
    </source>
</evidence>
<dbReference type="Pfam" id="PF04999">
    <property type="entry name" value="FtsL"/>
    <property type="match status" value="1"/>
</dbReference>
<dbReference type="EMBL" id="VMNH01000023">
    <property type="protein sequence ID" value="TVO70802.1"/>
    <property type="molecule type" value="Genomic_DNA"/>
</dbReference>
<keyword evidence="2 8" id="KW-1003">Cell membrane</keyword>
<dbReference type="GO" id="GO:0032153">
    <property type="term" value="C:cell division site"/>
    <property type="evidence" value="ECO:0007669"/>
    <property type="project" value="UniProtKB-UniRule"/>
</dbReference>